<dbReference type="EMBL" id="JAPESX010001176">
    <property type="protein sequence ID" value="KAJ8116634.1"/>
    <property type="molecule type" value="Genomic_DNA"/>
</dbReference>
<accession>A0ACC2INK9</accession>
<protein>
    <submittedName>
        <fullName evidence="1">Uncharacterized protein</fullName>
    </submittedName>
</protein>
<dbReference type="Proteomes" id="UP001153334">
    <property type="component" value="Unassembled WGS sequence"/>
</dbReference>
<sequence>MARLKPLKISAHTRQKSHTVTISRNPSTGVIERSASGPTDPKLNRRSLMTMPTPPMTPDATLLSKRLSLPPTQINFPATPRDRTSLSRRQEWQLSPEEEPEVELGLEEPELEERRPESRLRSMALRERVMREKLQKEKEITDIVAKTVGLPQKPTVYEDDDDDDEADPPTLAQNNTETLEKRLKRLERNNDAWLSAMKPLLETMARTLDDMRADDRCRSLRMSDFVIDMEAEARRVTHSRRGEKDGIFMTLQGPATGAPGRSAKKKNHFDAFSSTPLSPVVQEFDDSPVPGEQGALITLRTSDVLPRKSQVPPTKLPGTPASSSSSSSSASRRTESQSSAASPREKTIKHNSPKSRDTTAPVSADVGLAGDPTKPTIQAGEAAATARAGEVEEPSDWTDLDLLMQEFGNSRTSWEAREAREARGSLGEGVNGLNPIMRELMSASQLSTEEVTNAR</sequence>
<proteinExistence type="predicted"/>
<reference evidence="1" key="1">
    <citation type="submission" date="2022-11" db="EMBL/GenBank/DDBJ databases">
        <title>Genome Sequence of Nemania bipapillata.</title>
        <authorList>
            <person name="Buettner E."/>
        </authorList>
    </citation>
    <scope>NUCLEOTIDE SEQUENCE</scope>
    <source>
        <strain evidence="1">CP14</strain>
    </source>
</reference>
<name>A0ACC2INK9_9PEZI</name>
<evidence type="ECO:0000313" key="1">
    <source>
        <dbReference type="EMBL" id="KAJ8116634.1"/>
    </source>
</evidence>
<gene>
    <name evidence="1" type="ORF">ONZ43_g4396</name>
</gene>
<organism evidence="1 2">
    <name type="scientific">Nemania bipapillata</name>
    <dbReference type="NCBI Taxonomy" id="110536"/>
    <lineage>
        <taxon>Eukaryota</taxon>
        <taxon>Fungi</taxon>
        <taxon>Dikarya</taxon>
        <taxon>Ascomycota</taxon>
        <taxon>Pezizomycotina</taxon>
        <taxon>Sordariomycetes</taxon>
        <taxon>Xylariomycetidae</taxon>
        <taxon>Xylariales</taxon>
        <taxon>Xylariaceae</taxon>
        <taxon>Nemania</taxon>
    </lineage>
</organism>
<comment type="caution">
    <text evidence="1">The sequence shown here is derived from an EMBL/GenBank/DDBJ whole genome shotgun (WGS) entry which is preliminary data.</text>
</comment>
<keyword evidence="2" id="KW-1185">Reference proteome</keyword>
<evidence type="ECO:0000313" key="2">
    <source>
        <dbReference type="Proteomes" id="UP001153334"/>
    </source>
</evidence>